<organism evidence="1 2">
    <name type="scientific">Parelaphostrongylus tenuis</name>
    <name type="common">Meningeal worm</name>
    <dbReference type="NCBI Taxonomy" id="148309"/>
    <lineage>
        <taxon>Eukaryota</taxon>
        <taxon>Metazoa</taxon>
        <taxon>Ecdysozoa</taxon>
        <taxon>Nematoda</taxon>
        <taxon>Chromadorea</taxon>
        <taxon>Rhabditida</taxon>
        <taxon>Rhabditina</taxon>
        <taxon>Rhabditomorpha</taxon>
        <taxon>Strongyloidea</taxon>
        <taxon>Metastrongylidae</taxon>
        <taxon>Parelaphostrongylus</taxon>
    </lineage>
</organism>
<comment type="caution">
    <text evidence="1">The sequence shown here is derived from an EMBL/GenBank/DDBJ whole genome shotgun (WGS) entry which is preliminary data.</text>
</comment>
<proteinExistence type="predicted"/>
<protein>
    <submittedName>
        <fullName evidence="1">Uncharacterized protein</fullName>
    </submittedName>
</protein>
<dbReference type="Proteomes" id="UP001196413">
    <property type="component" value="Unassembled WGS sequence"/>
</dbReference>
<reference evidence="1" key="1">
    <citation type="submission" date="2021-06" db="EMBL/GenBank/DDBJ databases">
        <title>Parelaphostrongylus tenuis whole genome reference sequence.</title>
        <authorList>
            <person name="Garwood T.J."/>
            <person name="Larsen P.A."/>
            <person name="Fountain-Jones N.M."/>
            <person name="Garbe J.R."/>
            <person name="Macchietto M.G."/>
            <person name="Kania S.A."/>
            <person name="Gerhold R.W."/>
            <person name="Richards J.E."/>
            <person name="Wolf T.M."/>
        </authorList>
    </citation>
    <scope>NUCLEOTIDE SEQUENCE</scope>
    <source>
        <strain evidence="1">MNPRO001-30</strain>
        <tissue evidence="1">Meninges</tissue>
    </source>
</reference>
<name>A0AAD5QQN5_PARTN</name>
<sequence length="99" mass="11113">MGKYLFQTHNLELQLLSPPRAWSIMNKMFNKMAAMSCGTALFHAARQCQAAPCLKTKDKFDDLDGMEALLHPVCTPDCAPSDFGLFLRTNATFFKELPI</sequence>
<evidence type="ECO:0000313" key="1">
    <source>
        <dbReference type="EMBL" id="KAJ1355406.1"/>
    </source>
</evidence>
<dbReference type="AlphaFoldDB" id="A0AAD5QQN5"/>
<gene>
    <name evidence="1" type="ORF">KIN20_012800</name>
</gene>
<dbReference type="EMBL" id="JAHQIW010002475">
    <property type="protein sequence ID" value="KAJ1355406.1"/>
    <property type="molecule type" value="Genomic_DNA"/>
</dbReference>
<accession>A0AAD5QQN5</accession>
<keyword evidence="2" id="KW-1185">Reference proteome</keyword>
<evidence type="ECO:0000313" key="2">
    <source>
        <dbReference type="Proteomes" id="UP001196413"/>
    </source>
</evidence>